<dbReference type="PANTHER" id="PTHR48090">
    <property type="entry name" value="UNDECAPRENYL-PHOSPHATE 4-DEOXY-4-FORMAMIDO-L-ARABINOSE TRANSFERASE-RELATED"/>
    <property type="match status" value="1"/>
</dbReference>
<accession>A0A1M3L5Y0</accession>
<evidence type="ECO:0000256" key="6">
    <source>
        <dbReference type="ARBA" id="ARBA00022989"/>
    </source>
</evidence>
<reference evidence="10 11" key="1">
    <citation type="submission" date="2016-09" db="EMBL/GenBank/DDBJ databases">
        <title>Genome-resolved meta-omics ties microbial dynamics to process performance in biotechnology for thiocyanate degradation.</title>
        <authorList>
            <person name="Kantor R.S."/>
            <person name="Huddy R.J."/>
            <person name="Iyer R."/>
            <person name="Thomas B.C."/>
            <person name="Brown C.T."/>
            <person name="Anantharaman K."/>
            <person name="Tringe S."/>
            <person name="Hettich R.L."/>
            <person name="Harrison S.T."/>
            <person name="Banfield J.F."/>
        </authorList>
    </citation>
    <scope>NUCLEOTIDE SEQUENCE [LARGE SCALE GENOMIC DNA]</scope>
    <source>
        <strain evidence="10">59-99</strain>
    </source>
</reference>
<dbReference type="GO" id="GO:0009103">
    <property type="term" value="P:lipopolysaccharide biosynthetic process"/>
    <property type="evidence" value="ECO:0007669"/>
    <property type="project" value="UniProtKB-KW"/>
</dbReference>
<dbReference type="InterPro" id="IPR001173">
    <property type="entry name" value="Glyco_trans_2-like"/>
</dbReference>
<dbReference type="GO" id="GO:0099621">
    <property type="term" value="F:undecaprenyl-phosphate 4-deoxy-4-formamido-L-arabinose transferase activity"/>
    <property type="evidence" value="ECO:0007669"/>
    <property type="project" value="TreeGrafter"/>
</dbReference>
<evidence type="ECO:0000256" key="1">
    <source>
        <dbReference type="ARBA" id="ARBA00022475"/>
    </source>
</evidence>
<name>A0A1M3L5Y0_9BACT</name>
<keyword evidence="6 8" id="KW-1133">Transmembrane helix</keyword>
<keyword evidence="7 8" id="KW-0472">Membrane</keyword>
<comment type="caution">
    <text evidence="10">The sequence shown here is derived from an EMBL/GenBank/DDBJ whole genome shotgun (WGS) entry which is preliminary data.</text>
</comment>
<dbReference type="CDD" id="cd04187">
    <property type="entry name" value="DPM1_like_bac"/>
    <property type="match status" value="1"/>
</dbReference>
<gene>
    <name evidence="10" type="ORF">BGO89_03870</name>
</gene>
<keyword evidence="5" id="KW-0448">Lipopolysaccharide biosynthesis</keyword>
<keyword evidence="3 10" id="KW-0808">Transferase</keyword>
<evidence type="ECO:0000313" key="11">
    <source>
        <dbReference type="Proteomes" id="UP000184233"/>
    </source>
</evidence>
<evidence type="ECO:0000313" key="10">
    <source>
        <dbReference type="EMBL" id="OJX60961.1"/>
    </source>
</evidence>
<evidence type="ECO:0000256" key="2">
    <source>
        <dbReference type="ARBA" id="ARBA00022676"/>
    </source>
</evidence>
<dbReference type="STRING" id="1895771.BGO89_03870"/>
<evidence type="ECO:0000259" key="9">
    <source>
        <dbReference type="Pfam" id="PF00535"/>
    </source>
</evidence>
<evidence type="ECO:0000256" key="4">
    <source>
        <dbReference type="ARBA" id="ARBA00022692"/>
    </source>
</evidence>
<evidence type="ECO:0000256" key="3">
    <source>
        <dbReference type="ARBA" id="ARBA00022679"/>
    </source>
</evidence>
<feature type="transmembrane region" description="Helical" evidence="8">
    <location>
        <begin position="225"/>
        <end position="248"/>
    </location>
</feature>
<dbReference type="Proteomes" id="UP000184233">
    <property type="component" value="Unassembled WGS sequence"/>
</dbReference>
<dbReference type="InterPro" id="IPR050256">
    <property type="entry name" value="Glycosyltransferase_2"/>
</dbReference>
<proteinExistence type="predicted"/>
<evidence type="ECO:0000256" key="5">
    <source>
        <dbReference type="ARBA" id="ARBA00022985"/>
    </source>
</evidence>
<sequence length="302" mass="34415">MPLLNEEESLGELAQRLETVLERVARGRYDVLFIDDGSTDGSYDVIRSIHSRNNRFRAIRFRRNNGKSAALGVGFADVKGDIVITMDADLQDDPSEIPALITKLEEGFDLVSGWKRKRHDPWHKTFPSKLFNAVTSFMSGIKLHDFNCGLKAYRREVVETVQVYGEMHRYIPALAHWEGFRVTEIPVQHHARKFGYSKFGASRFLKGFLDLLTVMFTTRYVKRPLHFFGTVGSLFALIGLVTDLYLVIEWFLGLTSLSQRPLALFGIAMIIVGVQLISIGLIGELIVKNNMESQRYSIRERL</sequence>
<keyword evidence="2" id="KW-0328">Glycosyltransferase</keyword>
<feature type="domain" description="Glycosyltransferase 2-like" evidence="9">
    <location>
        <begin position="1"/>
        <end position="160"/>
    </location>
</feature>
<keyword evidence="1" id="KW-1003">Cell membrane</keyword>
<dbReference type="PANTHER" id="PTHR48090:SF3">
    <property type="entry name" value="UNDECAPRENYL-PHOSPHATE 4-DEOXY-4-FORMAMIDO-L-ARABINOSE TRANSFERASE"/>
    <property type="match status" value="1"/>
</dbReference>
<dbReference type="Gene3D" id="3.90.550.10">
    <property type="entry name" value="Spore Coat Polysaccharide Biosynthesis Protein SpsA, Chain A"/>
    <property type="match status" value="1"/>
</dbReference>
<evidence type="ECO:0000256" key="8">
    <source>
        <dbReference type="SAM" id="Phobius"/>
    </source>
</evidence>
<feature type="transmembrane region" description="Helical" evidence="8">
    <location>
        <begin position="263"/>
        <end position="287"/>
    </location>
</feature>
<dbReference type="GO" id="GO:0005886">
    <property type="term" value="C:plasma membrane"/>
    <property type="evidence" value="ECO:0007669"/>
    <property type="project" value="TreeGrafter"/>
</dbReference>
<dbReference type="AlphaFoldDB" id="A0A1M3L5Y0"/>
<organism evidence="10 11">
    <name type="scientific">Candidatus Kapaibacterium thiocyanatum</name>
    <dbReference type="NCBI Taxonomy" id="1895771"/>
    <lineage>
        <taxon>Bacteria</taxon>
        <taxon>Pseudomonadati</taxon>
        <taxon>Candidatus Kapaibacteriota</taxon>
        <taxon>Candidatus Kapaibacteriia</taxon>
        <taxon>Candidatus Kapaibacteriales</taxon>
        <taxon>Candidatus Kapaibacteriaceae</taxon>
        <taxon>Candidatus Kapaibacterium</taxon>
    </lineage>
</organism>
<evidence type="ECO:0000256" key="7">
    <source>
        <dbReference type="ARBA" id="ARBA00023136"/>
    </source>
</evidence>
<keyword evidence="4 8" id="KW-0812">Transmembrane</keyword>
<dbReference type="EMBL" id="MKVH01000003">
    <property type="protein sequence ID" value="OJX60961.1"/>
    <property type="molecule type" value="Genomic_DNA"/>
</dbReference>
<dbReference type="Pfam" id="PF00535">
    <property type="entry name" value="Glycos_transf_2"/>
    <property type="match status" value="1"/>
</dbReference>
<dbReference type="InterPro" id="IPR029044">
    <property type="entry name" value="Nucleotide-diphossugar_trans"/>
</dbReference>
<protein>
    <submittedName>
        <fullName evidence="10">Glycosyltransferase</fullName>
    </submittedName>
</protein>
<dbReference type="SUPFAM" id="SSF53448">
    <property type="entry name" value="Nucleotide-diphospho-sugar transferases"/>
    <property type="match status" value="1"/>
</dbReference>